<dbReference type="Proteomes" id="UP000611500">
    <property type="component" value="Unassembled WGS sequence"/>
</dbReference>
<dbReference type="EMBL" id="BNAP01000001">
    <property type="protein sequence ID" value="GHG80608.1"/>
    <property type="molecule type" value="Genomic_DNA"/>
</dbReference>
<dbReference type="InterPro" id="IPR018062">
    <property type="entry name" value="HTH_AraC-typ_CS"/>
</dbReference>
<dbReference type="GO" id="GO:0043565">
    <property type="term" value="F:sequence-specific DNA binding"/>
    <property type="evidence" value="ECO:0007669"/>
    <property type="project" value="InterPro"/>
</dbReference>
<comment type="caution">
    <text evidence="5">The sequence shown here is derived from an EMBL/GenBank/DDBJ whole genome shotgun (WGS) entry which is preliminary data.</text>
</comment>
<keyword evidence="6" id="KW-1185">Reference proteome</keyword>
<sequence>MAYDPTELTDIRLVTLAQLSQRGAWQLELVHDRAEHLLIWITRGQGVALLEGQRRGIGAHNALFIPARRLMAIEMMRSGFGQVLLIPPSSGLTLPGGVQHLRMRDAASQGDLTALFEAMGREQTGAQPLYQSAMHAYAELIAIWLRRHMDAAAGPPPTAAQKLVQGYCDLLVREYASGATMAELAQRLGVTPTHLTRVCRTETGRTAAALLTERVLYAARRLLISTDTPVQDVARHLGFGSAAYFTRFVQQHTGQPPTALRRAM</sequence>
<name>A0A8J3H4V8_9RHOB</name>
<feature type="domain" description="HTH araC/xylS-type" evidence="4">
    <location>
        <begin position="165"/>
        <end position="263"/>
    </location>
</feature>
<evidence type="ECO:0000256" key="1">
    <source>
        <dbReference type="ARBA" id="ARBA00023015"/>
    </source>
</evidence>
<reference evidence="5" key="2">
    <citation type="submission" date="2020-09" db="EMBL/GenBank/DDBJ databases">
        <authorList>
            <person name="Sun Q."/>
            <person name="Zhou Y."/>
        </authorList>
    </citation>
    <scope>NUCLEOTIDE SEQUENCE</scope>
    <source>
        <strain evidence="5">CGMCC 1.7081</strain>
    </source>
</reference>
<dbReference type="Pfam" id="PF12833">
    <property type="entry name" value="HTH_18"/>
    <property type="match status" value="1"/>
</dbReference>
<evidence type="ECO:0000256" key="2">
    <source>
        <dbReference type="ARBA" id="ARBA00023125"/>
    </source>
</evidence>
<dbReference type="PANTHER" id="PTHR43280:SF32">
    <property type="entry name" value="TRANSCRIPTIONAL REGULATORY PROTEIN"/>
    <property type="match status" value="1"/>
</dbReference>
<reference evidence="5" key="1">
    <citation type="journal article" date="2014" name="Int. J. Syst. Evol. Microbiol.">
        <title>Complete genome sequence of Corynebacterium casei LMG S-19264T (=DSM 44701T), isolated from a smear-ripened cheese.</title>
        <authorList>
            <consortium name="US DOE Joint Genome Institute (JGI-PGF)"/>
            <person name="Walter F."/>
            <person name="Albersmeier A."/>
            <person name="Kalinowski J."/>
            <person name="Ruckert C."/>
        </authorList>
    </citation>
    <scope>NUCLEOTIDE SEQUENCE</scope>
    <source>
        <strain evidence="5">CGMCC 1.7081</strain>
    </source>
</reference>
<evidence type="ECO:0000256" key="3">
    <source>
        <dbReference type="ARBA" id="ARBA00023163"/>
    </source>
</evidence>
<dbReference type="InterPro" id="IPR009057">
    <property type="entry name" value="Homeodomain-like_sf"/>
</dbReference>
<dbReference type="AlphaFoldDB" id="A0A8J3H4V8"/>
<gene>
    <name evidence="5" type="ORF">GCM10010961_03900</name>
</gene>
<accession>A0A8J3H4V8</accession>
<dbReference type="PANTHER" id="PTHR43280">
    <property type="entry name" value="ARAC-FAMILY TRANSCRIPTIONAL REGULATOR"/>
    <property type="match status" value="1"/>
</dbReference>
<dbReference type="PROSITE" id="PS00041">
    <property type="entry name" value="HTH_ARAC_FAMILY_1"/>
    <property type="match status" value="1"/>
</dbReference>
<evidence type="ECO:0000259" key="4">
    <source>
        <dbReference type="PROSITE" id="PS01124"/>
    </source>
</evidence>
<keyword evidence="3" id="KW-0804">Transcription</keyword>
<evidence type="ECO:0000313" key="5">
    <source>
        <dbReference type="EMBL" id="GHG80608.1"/>
    </source>
</evidence>
<dbReference type="GO" id="GO:0003700">
    <property type="term" value="F:DNA-binding transcription factor activity"/>
    <property type="evidence" value="ECO:0007669"/>
    <property type="project" value="InterPro"/>
</dbReference>
<keyword evidence="2" id="KW-0238">DNA-binding</keyword>
<dbReference type="Gene3D" id="1.10.10.60">
    <property type="entry name" value="Homeodomain-like"/>
    <property type="match status" value="1"/>
</dbReference>
<dbReference type="InterPro" id="IPR018060">
    <property type="entry name" value="HTH_AraC"/>
</dbReference>
<organism evidence="5 6">
    <name type="scientific">Pseudodonghicola xiamenensis</name>
    <dbReference type="NCBI Taxonomy" id="337702"/>
    <lineage>
        <taxon>Bacteria</taxon>
        <taxon>Pseudomonadati</taxon>
        <taxon>Pseudomonadota</taxon>
        <taxon>Alphaproteobacteria</taxon>
        <taxon>Rhodobacterales</taxon>
        <taxon>Paracoccaceae</taxon>
        <taxon>Pseudodonghicola</taxon>
    </lineage>
</organism>
<keyword evidence="1" id="KW-0805">Transcription regulation</keyword>
<dbReference type="SMART" id="SM00342">
    <property type="entry name" value="HTH_ARAC"/>
    <property type="match status" value="1"/>
</dbReference>
<evidence type="ECO:0000313" key="6">
    <source>
        <dbReference type="Proteomes" id="UP000611500"/>
    </source>
</evidence>
<dbReference type="PROSITE" id="PS01124">
    <property type="entry name" value="HTH_ARAC_FAMILY_2"/>
    <property type="match status" value="1"/>
</dbReference>
<proteinExistence type="predicted"/>
<protein>
    <submittedName>
        <fullName evidence="5">Transcriptional regulator</fullName>
    </submittedName>
</protein>
<dbReference type="RefSeq" id="WP_028092135.1">
    <property type="nucleotide sequence ID" value="NZ_BNAP01000001.1"/>
</dbReference>
<dbReference type="SUPFAM" id="SSF46689">
    <property type="entry name" value="Homeodomain-like"/>
    <property type="match status" value="1"/>
</dbReference>